<reference evidence="7" key="1">
    <citation type="submission" date="2016-10" db="EMBL/GenBank/DDBJ databases">
        <authorList>
            <person name="Varghese N."/>
            <person name="Submissions S."/>
        </authorList>
    </citation>
    <scope>NUCLEOTIDE SEQUENCE [LARGE SCALE GENOMIC DNA]</scope>
    <source>
        <strain evidence="7">KPR-1</strain>
    </source>
</reference>
<evidence type="ECO:0000256" key="4">
    <source>
        <dbReference type="ARBA" id="ARBA00022840"/>
    </source>
</evidence>
<dbReference type="PANTHER" id="PTHR42711:SF16">
    <property type="entry name" value="ABC TRANSPORTER ATP-BINDING PROTEIN"/>
    <property type="match status" value="1"/>
</dbReference>
<dbReference type="RefSeq" id="WP_222842334.1">
    <property type="nucleotide sequence ID" value="NZ_FNQV01000002.1"/>
</dbReference>
<protein>
    <submittedName>
        <fullName evidence="6">ABC-2 type transport system ATP-binding protein</fullName>
    </submittedName>
</protein>
<gene>
    <name evidence="6" type="ORF">SAMN02910418_00469</name>
</gene>
<keyword evidence="7" id="KW-1185">Reference proteome</keyword>
<keyword evidence="5" id="KW-0046">Antibiotic resistance</keyword>
<dbReference type="InterPro" id="IPR050763">
    <property type="entry name" value="ABC_transporter_ATP-binding"/>
</dbReference>
<dbReference type="AlphaFoldDB" id="A0A1H3WIW2"/>
<dbReference type="GO" id="GO:0005524">
    <property type="term" value="F:ATP binding"/>
    <property type="evidence" value="ECO:0007669"/>
    <property type="project" value="UniProtKB-KW"/>
</dbReference>
<name>A0A1H3WIW2_9ACTO</name>
<keyword evidence="2" id="KW-0813">Transport</keyword>
<organism evidence="6 7">
    <name type="scientific">Bowdeniella nasicola</name>
    <dbReference type="NCBI Taxonomy" id="208480"/>
    <lineage>
        <taxon>Bacteria</taxon>
        <taxon>Bacillati</taxon>
        <taxon>Actinomycetota</taxon>
        <taxon>Actinomycetes</taxon>
        <taxon>Actinomycetales</taxon>
        <taxon>Actinomycetaceae</taxon>
        <taxon>Bowdeniella</taxon>
    </lineage>
</organism>
<evidence type="ECO:0000313" key="7">
    <source>
        <dbReference type="Proteomes" id="UP000199288"/>
    </source>
</evidence>
<evidence type="ECO:0000256" key="2">
    <source>
        <dbReference type="ARBA" id="ARBA00022448"/>
    </source>
</evidence>
<proteinExistence type="predicted"/>
<dbReference type="Gene3D" id="3.40.50.300">
    <property type="entry name" value="P-loop containing nucleotide triphosphate hydrolases"/>
    <property type="match status" value="1"/>
</dbReference>
<evidence type="ECO:0000256" key="3">
    <source>
        <dbReference type="ARBA" id="ARBA00022741"/>
    </source>
</evidence>
<evidence type="ECO:0000256" key="5">
    <source>
        <dbReference type="ARBA" id="ARBA00023251"/>
    </source>
</evidence>
<dbReference type="PANTHER" id="PTHR42711">
    <property type="entry name" value="ABC TRANSPORTER ATP-BINDING PROTEIN"/>
    <property type="match status" value="1"/>
</dbReference>
<accession>A0A1H3WIW2</accession>
<dbReference type="SUPFAM" id="SSF52540">
    <property type="entry name" value="P-loop containing nucleoside triphosphate hydrolases"/>
    <property type="match status" value="1"/>
</dbReference>
<dbReference type="EMBL" id="FNQV01000002">
    <property type="protein sequence ID" value="SDZ87096.1"/>
    <property type="molecule type" value="Genomic_DNA"/>
</dbReference>
<dbReference type="GO" id="GO:0046677">
    <property type="term" value="P:response to antibiotic"/>
    <property type="evidence" value="ECO:0007669"/>
    <property type="project" value="UniProtKB-KW"/>
</dbReference>
<comment type="subcellular location">
    <subcellularLocation>
        <location evidence="1">Cell membrane</location>
        <topology evidence="1">Peripheral membrane protein</topology>
    </subcellularLocation>
</comment>
<keyword evidence="4 6" id="KW-0067">ATP-binding</keyword>
<evidence type="ECO:0000313" key="6">
    <source>
        <dbReference type="EMBL" id="SDZ87096.1"/>
    </source>
</evidence>
<evidence type="ECO:0000256" key="1">
    <source>
        <dbReference type="ARBA" id="ARBA00004202"/>
    </source>
</evidence>
<dbReference type="Proteomes" id="UP000199288">
    <property type="component" value="Unassembled WGS sequence"/>
</dbReference>
<sequence>MRDTGVTILLVTHFMDEAQRLCDEIAMIDDGRVIAQGSPAALVDRVRGAQTLHFRLGQDLDPSTIAALPGVEDVTVEHRMWTVTGTGHLLATTAGELARHGIIAEELRTKEPNLEDAFVALTTKEDA</sequence>
<keyword evidence="3" id="KW-0547">Nucleotide-binding</keyword>
<dbReference type="GO" id="GO:0005886">
    <property type="term" value="C:plasma membrane"/>
    <property type="evidence" value="ECO:0007669"/>
    <property type="project" value="UniProtKB-SubCell"/>
</dbReference>
<dbReference type="InterPro" id="IPR027417">
    <property type="entry name" value="P-loop_NTPase"/>
</dbReference>